<dbReference type="Proteomes" id="UP000193518">
    <property type="component" value="Unassembled WGS sequence"/>
</dbReference>
<sequence length="121" mass="13318">MAQLIYDEAALHLTFSRWEALLVRHSAMAVPLNSISTVEVLPGWTSEILGIRSGLTVSGYLKVGTFLHPRGTTRLVSMKRGHPTLRVGLRGRYADEKFGELLLSSPDAYEIADALRLAGVR</sequence>
<evidence type="ECO:0000313" key="2">
    <source>
        <dbReference type="EMBL" id="MBM4627594.1"/>
    </source>
</evidence>
<name>A0AAE5IQJ8_RHOHA</name>
<dbReference type="EMBL" id="WUXD01000005">
    <property type="protein sequence ID" value="MBM4627594.1"/>
    <property type="molecule type" value="Genomic_DNA"/>
</dbReference>
<dbReference type="RefSeq" id="WP_022595104.1">
    <property type="nucleotide sequence ID" value="NZ_AP025268.1"/>
</dbReference>
<evidence type="ECO:0000313" key="3">
    <source>
        <dbReference type="EMBL" id="MBM4627601.1"/>
    </source>
</evidence>
<reference evidence="4 5" key="1">
    <citation type="journal article" date="2016" name="Genome Biol. Evol.">
        <title>Pangenome and Phylogenomic Analysis of the Pathogenic Actinobacterium Rhodococcus equi.</title>
        <authorList>
            <person name="Anastasi E."/>
            <person name="MacArthur I."/>
            <person name="Scortti M."/>
            <person name="Alvarez S."/>
            <person name="Giguere S."/>
            <person name="Vazquez-Boland J.A."/>
        </authorList>
    </citation>
    <scope>NUCLEOTIDE SEQUENCE [LARGE SCALE GENOMIC DNA]</scope>
    <source>
        <strain evidence="4 5">PAM1271</strain>
    </source>
</reference>
<dbReference type="EMBL" id="LWIC01000008">
    <property type="protein sequence ID" value="ORM23722.1"/>
    <property type="molecule type" value="Genomic_DNA"/>
</dbReference>
<reference evidence="1" key="2">
    <citation type="submission" date="2019-11" db="EMBL/GenBank/DDBJ databases">
        <title>Spread of Macrolides and rifampicin resistant Rhodococcus equi in clinical isolates in the USA.</title>
        <authorList>
            <person name="Alvarez-Narvaez S."/>
            <person name="Huber L."/>
            <person name="Cohen N.D."/>
            <person name="Slovis N."/>
            <person name="Greiter M."/>
            <person name="Giguere S."/>
            <person name="Hart K."/>
        </authorList>
    </citation>
    <scope>NUCLEOTIDE SEQUENCE</scope>
    <source>
        <strain evidence="1">Lh_38</strain>
    </source>
</reference>
<comment type="caution">
    <text evidence="4">The sequence shown here is derived from an EMBL/GenBank/DDBJ whole genome shotgun (WGS) entry which is preliminary data.</text>
</comment>
<evidence type="ECO:0000313" key="1">
    <source>
        <dbReference type="EMBL" id="MBM4626035.1"/>
    </source>
</evidence>
<organism evidence="4 5">
    <name type="scientific">Rhodococcus hoagii</name>
    <name type="common">Corynebacterium equii</name>
    <dbReference type="NCBI Taxonomy" id="43767"/>
    <lineage>
        <taxon>Bacteria</taxon>
        <taxon>Bacillati</taxon>
        <taxon>Actinomycetota</taxon>
        <taxon>Actinomycetes</taxon>
        <taxon>Mycobacteriales</taxon>
        <taxon>Nocardiaceae</taxon>
        <taxon>Prescottella</taxon>
    </lineage>
</organism>
<dbReference type="Proteomes" id="UP000738270">
    <property type="component" value="Unassembled WGS sequence"/>
</dbReference>
<accession>A0AAE5IQJ8</accession>
<dbReference type="AlphaFoldDB" id="A0AAE5IQJ8"/>
<evidence type="ECO:0000313" key="5">
    <source>
        <dbReference type="Proteomes" id="UP000193518"/>
    </source>
</evidence>
<dbReference type="EMBL" id="WUXD01000005">
    <property type="protein sequence ID" value="MBM4627601.1"/>
    <property type="molecule type" value="Genomic_DNA"/>
</dbReference>
<proteinExistence type="predicted"/>
<evidence type="ECO:0000313" key="4">
    <source>
        <dbReference type="EMBL" id="ORM23722.1"/>
    </source>
</evidence>
<gene>
    <name evidence="4" type="ORF">A5N68_18505</name>
    <name evidence="1" type="ORF">GS453_03970</name>
    <name evidence="2" type="ORF">GS453_12050</name>
    <name evidence="3" type="ORF">GS453_12095</name>
</gene>
<dbReference type="EMBL" id="WUXD01000001">
    <property type="protein sequence ID" value="MBM4626035.1"/>
    <property type="molecule type" value="Genomic_DNA"/>
</dbReference>
<protein>
    <submittedName>
        <fullName evidence="4">Uncharacterized protein</fullName>
    </submittedName>
</protein>
<dbReference type="GeneID" id="57577398"/>